<reference evidence="2 3" key="1">
    <citation type="submission" date="2015-02" db="EMBL/GenBank/DDBJ databases">
        <title>Draft genome sequence of Lactobacillus collinoides CUPV2371 isolated from a natural cider, the first genome sequence of a strain of this species.</title>
        <authorList>
            <person name="Puertas A.I."/>
            <person name="Spano G."/>
            <person name="Capozzi V."/>
            <person name="Lamontanara A."/>
            <person name="Orru L."/>
            <person name="Duenas M.T."/>
        </authorList>
    </citation>
    <scope>NUCLEOTIDE SEQUENCE [LARGE SCALE GENOMIC DNA]</scope>
    <source>
        <strain evidence="2 3">237</strain>
    </source>
</reference>
<gene>
    <name evidence="2" type="ORF">TY91_09200</name>
</gene>
<proteinExistence type="predicted"/>
<evidence type="ECO:0000256" key="1">
    <source>
        <dbReference type="SAM" id="Phobius"/>
    </source>
</evidence>
<keyword evidence="3" id="KW-1185">Reference proteome</keyword>
<feature type="transmembrane region" description="Helical" evidence="1">
    <location>
        <begin position="46"/>
        <end position="65"/>
    </location>
</feature>
<dbReference type="AlphaFoldDB" id="A0A166GR43"/>
<feature type="transmembrane region" description="Helical" evidence="1">
    <location>
        <begin position="7"/>
        <end position="26"/>
    </location>
</feature>
<evidence type="ECO:0000313" key="2">
    <source>
        <dbReference type="EMBL" id="KZL40075.1"/>
    </source>
</evidence>
<evidence type="ECO:0000313" key="3">
    <source>
        <dbReference type="Proteomes" id="UP000076480"/>
    </source>
</evidence>
<name>A0A166GR43_SECCO</name>
<dbReference type="RefSeq" id="WP_054762440.1">
    <property type="nucleotide sequence ID" value="NZ_JYDC01000042.1"/>
</dbReference>
<dbReference type="Proteomes" id="UP000076480">
    <property type="component" value="Unassembled WGS sequence"/>
</dbReference>
<keyword evidence="1" id="KW-0812">Transmembrane</keyword>
<dbReference type="OrthoDB" id="9971525at2"/>
<dbReference type="PATRIC" id="fig|33960.6.peg.2431"/>
<protein>
    <recommendedName>
        <fullName evidence="4">DUF3923 family protein</fullName>
    </recommendedName>
</protein>
<dbReference type="EMBL" id="JYDC01000042">
    <property type="protein sequence ID" value="KZL40075.1"/>
    <property type="molecule type" value="Genomic_DNA"/>
</dbReference>
<evidence type="ECO:0008006" key="4">
    <source>
        <dbReference type="Google" id="ProtNLM"/>
    </source>
</evidence>
<keyword evidence="1" id="KW-0472">Membrane</keyword>
<sequence length="80" mass="9281">MKNRNWWLLNGLGILVYLLGTLWLMLRPIKGIRALLIPEHRMQTVIIWSVIAFAAFLVELIVLLVKRHGMKKMAEQTDKG</sequence>
<comment type="caution">
    <text evidence="2">The sequence shown here is derived from an EMBL/GenBank/DDBJ whole genome shotgun (WGS) entry which is preliminary data.</text>
</comment>
<keyword evidence="1" id="KW-1133">Transmembrane helix</keyword>
<organism evidence="2 3">
    <name type="scientific">Secundilactobacillus collinoides</name>
    <name type="common">Lactobacillus collinoides</name>
    <dbReference type="NCBI Taxonomy" id="33960"/>
    <lineage>
        <taxon>Bacteria</taxon>
        <taxon>Bacillati</taxon>
        <taxon>Bacillota</taxon>
        <taxon>Bacilli</taxon>
        <taxon>Lactobacillales</taxon>
        <taxon>Lactobacillaceae</taxon>
        <taxon>Secundilactobacillus</taxon>
    </lineage>
</organism>
<accession>A0A166GR43</accession>